<comment type="catalytic activity">
    <reaction evidence="7">
        <text>L-aspartate + L-glutamine + ATP + H2O = L-asparagine + L-glutamate + AMP + diphosphate + H(+)</text>
        <dbReference type="Rhea" id="RHEA:12228"/>
        <dbReference type="ChEBI" id="CHEBI:15377"/>
        <dbReference type="ChEBI" id="CHEBI:15378"/>
        <dbReference type="ChEBI" id="CHEBI:29985"/>
        <dbReference type="ChEBI" id="CHEBI:29991"/>
        <dbReference type="ChEBI" id="CHEBI:30616"/>
        <dbReference type="ChEBI" id="CHEBI:33019"/>
        <dbReference type="ChEBI" id="CHEBI:58048"/>
        <dbReference type="ChEBI" id="CHEBI:58359"/>
        <dbReference type="ChEBI" id="CHEBI:456215"/>
        <dbReference type="EC" id="6.3.5.4"/>
    </reaction>
</comment>
<evidence type="ECO:0000256" key="8">
    <source>
        <dbReference type="PIRSR" id="PIRSR001589-1"/>
    </source>
</evidence>
<dbReference type="Gene3D" id="3.60.20.10">
    <property type="entry name" value="Glutamine Phosphoribosylpyrophosphate, subunit 1, domain 1"/>
    <property type="match status" value="1"/>
</dbReference>
<keyword evidence="8" id="KW-0061">Asparagine biosynthesis</keyword>
<dbReference type="EC" id="6.3.5.4" evidence="3"/>
<feature type="site" description="Important for beta-aspartyl-AMP intermediate formation" evidence="10">
    <location>
        <position position="368"/>
    </location>
</feature>
<protein>
    <recommendedName>
        <fullName evidence="3">asparagine synthase (glutamine-hydrolyzing)</fullName>
        <ecNumber evidence="3">6.3.5.4</ecNumber>
    </recommendedName>
</protein>
<dbReference type="PANTHER" id="PTHR43284">
    <property type="entry name" value="ASPARAGINE SYNTHETASE (GLUTAMINE-HYDROLYZING)"/>
    <property type="match status" value="1"/>
</dbReference>
<feature type="binding site" evidence="9">
    <location>
        <begin position="366"/>
        <end position="367"/>
    </location>
    <ligand>
        <name>ATP</name>
        <dbReference type="ChEBI" id="CHEBI:30616"/>
    </ligand>
</feature>
<dbReference type="NCBIfam" id="TIGR01536">
    <property type="entry name" value="asn_synth_AEB"/>
    <property type="match status" value="1"/>
</dbReference>
<dbReference type="InterPro" id="IPR033738">
    <property type="entry name" value="AsnB_N"/>
</dbReference>
<dbReference type="OrthoDB" id="9763290at2"/>
<dbReference type="InterPro" id="IPR006426">
    <property type="entry name" value="Asn_synth_AEB"/>
</dbReference>
<dbReference type="Proteomes" id="UP000217076">
    <property type="component" value="Unassembled WGS sequence"/>
</dbReference>
<dbReference type="GO" id="GO:0005524">
    <property type="term" value="F:ATP binding"/>
    <property type="evidence" value="ECO:0007669"/>
    <property type="project" value="UniProtKB-KW"/>
</dbReference>
<dbReference type="PROSITE" id="PS51278">
    <property type="entry name" value="GATASE_TYPE_2"/>
    <property type="match status" value="1"/>
</dbReference>
<evidence type="ECO:0000256" key="9">
    <source>
        <dbReference type="PIRSR" id="PIRSR001589-2"/>
    </source>
</evidence>
<dbReference type="EMBL" id="FNCV01000004">
    <property type="protein sequence ID" value="SDH05104.1"/>
    <property type="molecule type" value="Genomic_DNA"/>
</dbReference>
<comment type="pathway">
    <text evidence="1">Amino-acid biosynthesis; L-asparagine biosynthesis; L-asparagine from L-aspartate (L-Gln route): step 1/1.</text>
</comment>
<accession>A0A1G7Z8T6</accession>
<dbReference type="Pfam" id="PF00733">
    <property type="entry name" value="Asn_synthase"/>
    <property type="match status" value="1"/>
</dbReference>
<dbReference type="AlphaFoldDB" id="A0A1G7Z8T6"/>
<keyword evidence="13" id="KW-1185">Reference proteome</keyword>
<dbReference type="RefSeq" id="WP_092617598.1">
    <property type="nucleotide sequence ID" value="NZ_FNCV01000004.1"/>
</dbReference>
<sequence>MCGLAAVVDLAAAGLPAEAAGGMARALERLTPRGPDGGGVWADAHCRLGHRRLAVIDLSPGGAQPMAGHGLVLTYNGEIYNYRQLRAELEQAGVAVAGDSDSAVLLAGWAHWGAGLLPRLNGMFAFALWDGRARELILARDRMGKKPLYLRTEGGRLAVASDLVALGHVWPGGWSLDRAGLATYFALGYSLDPQTVLSEAKTLPAGHMARFSARGLEVRRWHHPVPPAPITDSVTDPGEAAGRLRAAVDGAAAARLVADVPVGAFLSGGIDSAVVCAALVAGGHTVNSYTIGSAGAADYYEERPAARRIAAHLGLAHTEIEIDPAGDTAWVEPFFEAMDAPFADSSAIPTFLLAREMRRHLTVALSGDGADEVFGGYRKYQGELHAARYQRLPAALRRRLIEPLARRLPEGKDSALMDASRKARRFLAHAGADPVARQAGWMRRLSAAELAALGLPEADIESAVAAARGDIADPLNALLAADMALVLAGDMLVKVDRFSMAHALEVRSPFLDPAVVDLAAALPGELKIRPGAGKWILRHAFADRLPAEVFARPKKGFEIPLAQWLQGPLAGPLAEATDAARLTARGLIDPTLPALWRDRLGRPGHDPSWHLWSLICLDQWLARHGPVFGL</sequence>
<dbReference type="GO" id="GO:0004066">
    <property type="term" value="F:asparagine synthase (glutamine-hydrolyzing) activity"/>
    <property type="evidence" value="ECO:0007669"/>
    <property type="project" value="UniProtKB-EC"/>
</dbReference>
<dbReference type="Pfam" id="PF13522">
    <property type="entry name" value="GATase_6"/>
    <property type="match status" value="1"/>
</dbReference>
<dbReference type="GO" id="GO:0006529">
    <property type="term" value="P:asparagine biosynthetic process"/>
    <property type="evidence" value="ECO:0007669"/>
    <property type="project" value="UniProtKB-KW"/>
</dbReference>
<evidence type="ECO:0000256" key="6">
    <source>
        <dbReference type="ARBA" id="ARBA00022962"/>
    </source>
</evidence>
<evidence type="ECO:0000259" key="11">
    <source>
        <dbReference type="PROSITE" id="PS51278"/>
    </source>
</evidence>
<dbReference type="InterPro" id="IPR017932">
    <property type="entry name" value="GATase_2_dom"/>
</dbReference>
<dbReference type="GO" id="GO:0005829">
    <property type="term" value="C:cytosol"/>
    <property type="evidence" value="ECO:0007669"/>
    <property type="project" value="TreeGrafter"/>
</dbReference>
<feature type="binding site" evidence="9">
    <location>
        <position position="101"/>
    </location>
    <ligand>
        <name>L-glutamine</name>
        <dbReference type="ChEBI" id="CHEBI:58359"/>
    </ligand>
</feature>
<evidence type="ECO:0000313" key="13">
    <source>
        <dbReference type="Proteomes" id="UP000217076"/>
    </source>
</evidence>
<proteinExistence type="inferred from homology"/>
<dbReference type="CDD" id="cd00712">
    <property type="entry name" value="AsnB"/>
    <property type="match status" value="1"/>
</dbReference>
<evidence type="ECO:0000256" key="7">
    <source>
        <dbReference type="ARBA" id="ARBA00048741"/>
    </source>
</evidence>
<evidence type="ECO:0000256" key="4">
    <source>
        <dbReference type="ARBA" id="ARBA00022741"/>
    </source>
</evidence>
<dbReference type="PANTHER" id="PTHR43284:SF1">
    <property type="entry name" value="ASPARAGINE SYNTHETASE"/>
    <property type="match status" value="1"/>
</dbReference>
<dbReference type="InterPro" id="IPR014729">
    <property type="entry name" value="Rossmann-like_a/b/a_fold"/>
</dbReference>
<keyword evidence="8" id="KW-0028">Amino-acid biosynthesis</keyword>
<evidence type="ECO:0000256" key="10">
    <source>
        <dbReference type="PIRSR" id="PIRSR001589-3"/>
    </source>
</evidence>
<evidence type="ECO:0000256" key="3">
    <source>
        <dbReference type="ARBA" id="ARBA00012737"/>
    </source>
</evidence>
<feature type="domain" description="Glutamine amidotransferase type-2" evidence="11">
    <location>
        <begin position="2"/>
        <end position="214"/>
    </location>
</feature>
<evidence type="ECO:0000256" key="1">
    <source>
        <dbReference type="ARBA" id="ARBA00005187"/>
    </source>
</evidence>
<dbReference type="InterPro" id="IPR029055">
    <property type="entry name" value="Ntn_hydrolases_N"/>
</dbReference>
<reference evidence="13" key="1">
    <citation type="submission" date="2016-10" db="EMBL/GenBank/DDBJ databases">
        <authorList>
            <person name="Varghese N."/>
            <person name="Submissions S."/>
        </authorList>
    </citation>
    <scope>NUCLEOTIDE SEQUENCE [LARGE SCALE GENOMIC DNA]</scope>
    <source>
        <strain evidence="13">930I</strain>
    </source>
</reference>
<evidence type="ECO:0000313" key="12">
    <source>
        <dbReference type="EMBL" id="SDH05104.1"/>
    </source>
</evidence>
<dbReference type="SUPFAM" id="SSF56235">
    <property type="entry name" value="N-terminal nucleophile aminohydrolases (Ntn hydrolases)"/>
    <property type="match status" value="1"/>
</dbReference>
<keyword evidence="5 9" id="KW-0067">ATP-binding</keyword>
<keyword evidence="4 9" id="KW-0547">Nucleotide-binding</keyword>
<dbReference type="InterPro" id="IPR051786">
    <property type="entry name" value="ASN_synthetase/amidase"/>
</dbReference>
<feature type="binding site" evidence="9">
    <location>
        <position position="291"/>
    </location>
    <ligand>
        <name>ATP</name>
        <dbReference type="ChEBI" id="CHEBI:30616"/>
    </ligand>
</feature>
<keyword evidence="6 8" id="KW-0315">Glutamine amidotransferase</keyword>
<name>A0A1G7Z8T6_9PROT</name>
<dbReference type="SUPFAM" id="SSF52402">
    <property type="entry name" value="Adenine nucleotide alpha hydrolases-like"/>
    <property type="match status" value="1"/>
</dbReference>
<evidence type="ECO:0000256" key="2">
    <source>
        <dbReference type="ARBA" id="ARBA00005752"/>
    </source>
</evidence>
<dbReference type="Gene3D" id="3.40.50.620">
    <property type="entry name" value="HUPs"/>
    <property type="match status" value="1"/>
</dbReference>
<dbReference type="CDD" id="cd01991">
    <property type="entry name" value="Asn_synthase_B_C"/>
    <property type="match status" value="1"/>
</dbReference>
<evidence type="ECO:0000256" key="5">
    <source>
        <dbReference type="ARBA" id="ARBA00022840"/>
    </source>
</evidence>
<dbReference type="InterPro" id="IPR001962">
    <property type="entry name" value="Asn_synthase"/>
</dbReference>
<comment type="similarity">
    <text evidence="2">Belongs to the asparagine synthetase family.</text>
</comment>
<gene>
    <name evidence="12" type="ORF">SAMN05421742_10437</name>
</gene>
<dbReference type="STRING" id="83401.SAMN05421742_10437"/>
<organism evidence="12 13">
    <name type="scientific">Roseospirillum parvum</name>
    <dbReference type="NCBI Taxonomy" id="83401"/>
    <lineage>
        <taxon>Bacteria</taxon>
        <taxon>Pseudomonadati</taxon>
        <taxon>Pseudomonadota</taxon>
        <taxon>Alphaproteobacteria</taxon>
        <taxon>Rhodospirillales</taxon>
        <taxon>Rhodospirillaceae</taxon>
        <taxon>Roseospirillum</taxon>
    </lineage>
</organism>
<dbReference type="PIRSF" id="PIRSF001589">
    <property type="entry name" value="Asn_synthetase_glu-h"/>
    <property type="match status" value="1"/>
</dbReference>
<feature type="active site" description="For GATase activity" evidence="8">
    <location>
        <position position="2"/>
    </location>
</feature>